<keyword evidence="1" id="KW-0472">Membrane</keyword>
<dbReference type="AlphaFoldDB" id="A0A1G8VK19"/>
<gene>
    <name evidence="2" type="ORF">SAMN04487935_1397</name>
</gene>
<keyword evidence="1" id="KW-0812">Transmembrane</keyword>
<dbReference type="OrthoDB" id="1352714at2"/>
<dbReference type="PROSITE" id="PS52016">
    <property type="entry name" value="TONB_DEPENDENT_REC_3"/>
    <property type="match status" value="1"/>
</dbReference>
<dbReference type="InterPro" id="IPR037066">
    <property type="entry name" value="Plug_dom_sf"/>
</dbReference>
<dbReference type="STRING" id="1128970.SAMN04487935_1397"/>
<sequence>MDNHDKLFNQIKDAAQKQEEKDFAAFDKVWSRVEDKLDHKVLQKENHLWKKIAVAASFLLLFTVGYQLFKPKENIVARANEITVNDTINKGNPTIESVQKQEIATQDKANPVIKPEASEILKEQINTRTEVAVGNALKTAKPNAMAIPKAKSEQFPESKVAYEVGNNESDFIKRRKNAALSVSRKEEISKTPMPQADKKNDPLVVIDGNVSKNGLADKEKLKNDDIDDIVVLKEPLYIINGHYYLEEELFGPNPTSPYAPLNKQEIESVSILQGEKAIEAYGKKGSKGVVIISTKNQKPVNQAADKGK</sequence>
<organism evidence="2 3">
    <name type="scientific">Flavobacterium noncentrifugens</name>
    <dbReference type="NCBI Taxonomy" id="1128970"/>
    <lineage>
        <taxon>Bacteria</taxon>
        <taxon>Pseudomonadati</taxon>
        <taxon>Bacteroidota</taxon>
        <taxon>Flavobacteriia</taxon>
        <taxon>Flavobacteriales</taxon>
        <taxon>Flavobacteriaceae</taxon>
        <taxon>Flavobacterium</taxon>
    </lineage>
</organism>
<reference evidence="2 3" key="1">
    <citation type="submission" date="2016-10" db="EMBL/GenBank/DDBJ databases">
        <authorList>
            <person name="de Groot N.N."/>
        </authorList>
    </citation>
    <scope>NUCLEOTIDE SEQUENCE [LARGE SCALE GENOMIC DNA]</scope>
    <source>
        <strain evidence="2 3">CGMCC 1.10076</strain>
    </source>
</reference>
<keyword evidence="1" id="KW-1134">Transmembrane beta strand</keyword>
<dbReference type="EMBL" id="FNEZ01000002">
    <property type="protein sequence ID" value="SDJ66284.1"/>
    <property type="molecule type" value="Genomic_DNA"/>
</dbReference>
<protein>
    <recommendedName>
        <fullName evidence="4">TonB-dependent outer membrane receptor, SusC/RagA subfamily, signature region</fullName>
    </recommendedName>
</protein>
<dbReference type="RefSeq" id="WP_091393129.1">
    <property type="nucleotide sequence ID" value="NZ_BKAI01000003.1"/>
</dbReference>
<keyword evidence="1" id="KW-0998">Cell outer membrane</keyword>
<evidence type="ECO:0000313" key="2">
    <source>
        <dbReference type="EMBL" id="SDJ66284.1"/>
    </source>
</evidence>
<evidence type="ECO:0008006" key="4">
    <source>
        <dbReference type="Google" id="ProtNLM"/>
    </source>
</evidence>
<evidence type="ECO:0000313" key="3">
    <source>
        <dbReference type="Proteomes" id="UP000199580"/>
    </source>
</evidence>
<evidence type="ECO:0000256" key="1">
    <source>
        <dbReference type="PROSITE-ProRule" id="PRU01360"/>
    </source>
</evidence>
<dbReference type="GO" id="GO:0009279">
    <property type="term" value="C:cell outer membrane"/>
    <property type="evidence" value="ECO:0007669"/>
    <property type="project" value="UniProtKB-SubCell"/>
</dbReference>
<accession>A0A1G8VK19</accession>
<comment type="subcellular location">
    <subcellularLocation>
        <location evidence="1">Cell outer membrane</location>
        <topology evidence="1">Multi-pass membrane protein</topology>
    </subcellularLocation>
</comment>
<name>A0A1G8VK19_9FLAO</name>
<dbReference type="Proteomes" id="UP000199580">
    <property type="component" value="Unassembled WGS sequence"/>
</dbReference>
<keyword evidence="1" id="KW-0813">Transport</keyword>
<dbReference type="Gene3D" id="2.170.130.10">
    <property type="entry name" value="TonB-dependent receptor, plug domain"/>
    <property type="match status" value="1"/>
</dbReference>
<comment type="similarity">
    <text evidence="1">Belongs to the TonB-dependent receptor family.</text>
</comment>
<keyword evidence="3" id="KW-1185">Reference proteome</keyword>
<dbReference type="InterPro" id="IPR039426">
    <property type="entry name" value="TonB-dep_rcpt-like"/>
</dbReference>
<proteinExistence type="inferred from homology"/>